<feature type="non-terminal residue" evidence="4">
    <location>
        <position position="1"/>
    </location>
</feature>
<keyword evidence="3" id="KW-0472">Membrane</keyword>
<organism evidence="4">
    <name type="scientific">marine sediment metagenome</name>
    <dbReference type="NCBI Taxonomy" id="412755"/>
    <lineage>
        <taxon>unclassified sequences</taxon>
        <taxon>metagenomes</taxon>
        <taxon>ecological metagenomes</taxon>
    </lineage>
</organism>
<keyword evidence="3" id="KW-1133">Transmembrane helix</keyword>
<name>X1CKI2_9ZZZZ</name>
<evidence type="ECO:0000256" key="3">
    <source>
        <dbReference type="SAM" id="Phobius"/>
    </source>
</evidence>
<comment type="caution">
    <text evidence="4">The sequence shown here is derived from an EMBL/GenBank/DDBJ whole genome shotgun (WGS) entry which is preliminary data.</text>
</comment>
<dbReference type="EMBL" id="BART01018004">
    <property type="protein sequence ID" value="GAG84716.1"/>
    <property type="molecule type" value="Genomic_DNA"/>
</dbReference>
<dbReference type="PANTHER" id="PTHR16305:SF28">
    <property type="entry name" value="GUANYLATE CYCLASE DOMAIN-CONTAINING PROTEIN"/>
    <property type="match status" value="1"/>
</dbReference>
<feature type="non-terminal residue" evidence="4">
    <location>
        <position position="298"/>
    </location>
</feature>
<dbReference type="GO" id="GO:0005524">
    <property type="term" value="F:ATP binding"/>
    <property type="evidence" value="ECO:0007669"/>
    <property type="project" value="UniProtKB-KW"/>
</dbReference>
<dbReference type="GO" id="GO:0004016">
    <property type="term" value="F:adenylate cyclase activity"/>
    <property type="evidence" value="ECO:0007669"/>
    <property type="project" value="TreeGrafter"/>
</dbReference>
<keyword evidence="2" id="KW-0067">ATP-binding</keyword>
<dbReference type="SUPFAM" id="SSF48452">
    <property type="entry name" value="TPR-like"/>
    <property type="match status" value="1"/>
</dbReference>
<evidence type="ECO:0000313" key="4">
    <source>
        <dbReference type="EMBL" id="GAG84716.1"/>
    </source>
</evidence>
<reference evidence="4" key="1">
    <citation type="journal article" date="2014" name="Front. Microbiol.">
        <title>High frequency of phylogenetically diverse reductive dehalogenase-homologous genes in deep subseafloor sedimentary metagenomes.</title>
        <authorList>
            <person name="Kawai M."/>
            <person name="Futagami T."/>
            <person name="Toyoda A."/>
            <person name="Takaki Y."/>
            <person name="Nishi S."/>
            <person name="Hori S."/>
            <person name="Arai W."/>
            <person name="Tsubouchi T."/>
            <person name="Morono Y."/>
            <person name="Uchiyama I."/>
            <person name="Ito T."/>
            <person name="Fujiyama A."/>
            <person name="Inagaki F."/>
            <person name="Takami H."/>
        </authorList>
    </citation>
    <scope>NUCLEOTIDE SEQUENCE</scope>
    <source>
        <strain evidence="4">Expedition CK06-06</strain>
    </source>
</reference>
<protein>
    <recommendedName>
        <fullName evidence="5">Tetratricopeptide repeat protein</fullName>
    </recommendedName>
</protein>
<gene>
    <name evidence="4" type="ORF">S01H4_34082</name>
</gene>
<evidence type="ECO:0008006" key="5">
    <source>
        <dbReference type="Google" id="ProtNLM"/>
    </source>
</evidence>
<keyword evidence="3" id="KW-0812">Transmembrane</keyword>
<dbReference type="PANTHER" id="PTHR16305">
    <property type="entry name" value="TESTICULAR SOLUBLE ADENYLYL CYCLASE"/>
    <property type="match status" value="1"/>
</dbReference>
<proteinExistence type="predicted"/>
<dbReference type="AlphaFoldDB" id="X1CKI2"/>
<evidence type="ECO:0000256" key="1">
    <source>
        <dbReference type="ARBA" id="ARBA00022741"/>
    </source>
</evidence>
<dbReference type="InterPro" id="IPR011990">
    <property type="entry name" value="TPR-like_helical_dom_sf"/>
</dbReference>
<feature type="transmembrane region" description="Helical" evidence="3">
    <location>
        <begin position="196"/>
        <end position="217"/>
    </location>
</feature>
<dbReference type="GO" id="GO:0005737">
    <property type="term" value="C:cytoplasm"/>
    <property type="evidence" value="ECO:0007669"/>
    <property type="project" value="TreeGrafter"/>
</dbReference>
<evidence type="ECO:0000256" key="2">
    <source>
        <dbReference type="ARBA" id="ARBA00022840"/>
    </source>
</evidence>
<keyword evidence="1" id="KW-0547">Nucleotide-binding</keyword>
<accession>X1CKI2</accession>
<sequence length="298" mass="34932">ETRNLVKVASVIGRDFFYRILAEVVGPIENLEGRLSYLKEIQLIRERERIGEKEYLFKHALAQEAAYGSILPLKRKELHLKVAQSIEKVFSERLHDFYGMLAYHYSMGENLEMTEEYLIKAGEEALRSSASNEALHYYQEALNLYLNKHGDKADPEKIAMLNKNIALALYNRGQYVEGVKYFDKALNHYWGKLPRFAISTFFKFSAAFLHLLISLYFPSMKFRKTPTQRDYEIIDLYWKKIKAVSIIDPKRFFLEYLYIFKRVIDFNLKDFELGLEIFTGASALFSFSGVSFRLSRKI</sequence>
<dbReference type="Gene3D" id="1.25.40.10">
    <property type="entry name" value="Tetratricopeptide repeat domain"/>
    <property type="match status" value="1"/>
</dbReference>